<dbReference type="EMBL" id="GBRH01269425">
    <property type="protein sequence ID" value="JAD28470.1"/>
    <property type="molecule type" value="Transcribed_RNA"/>
</dbReference>
<reference evidence="1" key="2">
    <citation type="journal article" date="2015" name="Data Brief">
        <title>Shoot transcriptome of the giant reed, Arundo donax.</title>
        <authorList>
            <person name="Barrero R.A."/>
            <person name="Guerrero F.D."/>
            <person name="Moolhuijzen P."/>
            <person name="Goolsby J.A."/>
            <person name="Tidwell J."/>
            <person name="Bellgard S.E."/>
            <person name="Bellgard M.I."/>
        </authorList>
    </citation>
    <scope>NUCLEOTIDE SEQUENCE</scope>
    <source>
        <tissue evidence="1">Shoot tissue taken approximately 20 cm above the soil surface</tissue>
    </source>
</reference>
<reference evidence="1" key="1">
    <citation type="submission" date="2014-09" db="EMBL/GenBank/DDBJ databases">
        <authorList>
            <person name="Magalhaes I.L.F."/>
            <person name="Oliveira U."/>
            <person name="Santos F.R."/>
            <person name="Vidigal T.H.D.A."/>
            <person name="Brescovit A.D."/>
            <person name="Santos A.J."/>
        </authorList>
    </citation>
    <scope>NUCLEOTIDE SEQUENCE</scope>
    <source>
        <tissue evidence="1">Shoot tissue taken approximately 20 cm above the soil surface</tissue>
    </source>
</reference>
<accession>A0A0A8YVD7</accession>
<name>A0A0A8YVD7_ARUDO</name>
<proteinExistence type="predicted"/>
<sequence>MHKRCLTCSLYYCKYIYSFWLCSHQQR</sequence>
<evidence type="ECO:0000313" key="1">
    <source>
        <dbReference type="EMBL" id="JAD28470.1"/>
    </source>
</evidence>
<organism evidence="1">
    <name type="scientific">Arundo donax</name>
    <name type="common">Giant reed</name>
    <name type="synonym">Donax arundinaceus</name>
    <dbReference type="NCBI Taxonomy" id="35708"/>
    <lineage>
        <taxon>Eukaryota</taxon>
        <taxon>Viridiplantae</taxon>
        <taxon>Streptophyta</taxon>
        <taxon>Embryophyta</taxon>
        <taxon>Tracheophyta</taxon>
        <taxon>Spermatophyta</taxon>
        <taxon>Magnoliopsida</taxon>
        <taxon>Liliopsida</taxon>
        <taxon>Poales</taxon>
        <taxon>Poaceae</taxon>
        <taxon>PACMAD clade</taxon>
        <taxon>Arundinoideae</taxon>
        <taxon>Arundineae</taxon>
        <taxon>Arundo</taxon>
    </lineage>
</organism>
<dbReference type="AlphaFoldDB" id="A0A0A8YVD7"/>
<protein>
    <submittedName>
        <fullName evidence="1">Uncharacterized protein</fullName>
    </submittedName>
</protein>